<dbReference type="Gene3D" id="3.40.50.150">
    <property type="entry name" value="Vaccinia Virus protein VP39"/>
    <property type="match status" value="1"/>
</dbReference>
<name>A0AAN8JAU2_PATCE</name>
<sequence length="337" mass="38257">MSSPVSVVMPFDRVASLLYKLNRVTSLPMAEEENKGLSDVHISTQYHITNDCHVKVNAVSRFLFKLPENDVDNEGVISKGKEPINCKDADGDFIVRRKPVDNLTNQREVITIYHGLETELKDVGLQIWNGCLLMCDFILHGNLSWKNETILDLGAGVGLTSIVSAMFADKVYSTDTGNDVLDIARNNVEVNARLLRNGGQSVEVREIDWIKCDKENGIYTFTAEELEKINFVFAAEVIYDIDLTEAFFTTIEIILQKVPKTVYIALEKRLVFTLEDLDVVSPAYSHFQQCLTRLVNCHESNLLIEHSQIPCDFPQYFDYHRVKELELWEITSRVSSG</sequence>
<dbReference type="PANTHER" id="PTHR23108:SF0">
    <property type="entry name" value="METHYLTRANSFERASE-LIKE PROTEIN 22"/>
    <property type="match status" value="1"/>
</dbReference>
<dbReference type="InterPro" id="IPR019410">
    <property type="entry name" value="Methyltransf_16"/>
</dbReference>
<dbReference type="SUPFAM" id="SSF53335">
    <property type="entry name" value="S-adenosyl-L-methionine-dependent methyltransferases"/>
    <property type="match status" value="1"/>
</dbReference>
<evidence type="ECO:0000313" key="2">
    <source>
        <dbReference type="Proteomes" id="UP001347796"/>
    </source>
</evidence>
<dbReference type="AlphaFoldDB" id="A0AAN8JAU2"/>
<dbReference type="PANTHER" id="PTHR23108">
    <property type="entry name" value="METHYLTRANSFERASE-RELATED"/>
    <property type="match status" value="1"/>
</dbReference>
<dbReference type="GO" id="GO:0005634">
    <property type="term" value="C:nucleus"/>
    <property type="evidence" value="ECO:0007669"/>
    <property type="project" value="TreeGrafter"/>
</dbReference>
<comment type="caution">
    <text evidence="1">The sequence shown here is derived from an EMBL/GenBank/DDBJ whole genome shotgun (WGS) entry which is preliminary data.</text>
</comment>
<dbReference type="EMBL" id="JAZGQO010000014">
    <property type="protein sequence ID" value="KAK6171408.1"/>
    <property type="molecule type" value="Genomic_DNA"/>
</dbReference>
<dbReference type="InterPro" id="IPR029063">
    <property type="entry name" value="SAM-dependent_MTases_sf"/>
</dbReference>
<dbReference type="InterPro" id="IPR038899">
    <property type="entry name" value="METTL22"/>
</dbReference>
<dbReference type="GO" id="GO:0008276">
    <property type="term" value="F:protein methyltransferase activity"/>
    <property type="evidence" value="ECO:0007669"/>
    <property type="project" value="InterPro"/>
</dbReference>
<evidence type="ECO:0000313" key="1">
    <source>
        <dbReference type="EMBL" id="KAK6171408.1"/>
    </source>
</evidence>
<organism evidence="1 2">
    <name type="scientific">Patella caerulea</name>
    <name type="common">Rayed Mediterranean limpet</name>
    <dbReference type="NCBI Taxonomy" id="87958"/>
    <lineage>
        <taxon>Eukaryota</taxon>
        <taxon>Metazoa</taxon>
        <taxon>Spiralia</taxon>
        <taxon>Lophotrochozoa</taxon>
        <taxon>Mollusca</taxon>
        <taxon>Gastropoda</taxon>
        <taxon>Patellogastropoda</taxon>
        <taxon>Patelloidea</taxon>
        <taxon>Patellidae</taxon>
        <taxon>Patella</taxon>
    </lineage>
</organism>
<evidence type="ECO:0008006" key="3">
    <source>
        <dbReference type="Google" id="ProtNLM"/>
    </source>
</evidence>
<gene>
    <name evidence="1" type="ORF">SNE40_019603</name>
</gene>
<reference evidence="1 2" key="1">
    <citation type="submission" date="2024-01" db="EMBL/GenBank/DDBJ databases">
        <title>The genome of the rayed Mediterranean limpet Patella caerulea (Linnaeus, 1758).</title>
        <authorList>
            <person name="Anh-Thu Weber A."/>
            <person name="Halstead-Nussloch G."/>
        </authorList>
    </citation>
    <scope>NUCLEOTIDE SEQUENCE [LARGE SCALE GENOMIC DNA]</scope>
    <source>
        <strain evidence="1">AATW-2023a</strain>
        <tissue evidence="1">Whole specimen</tissue>
    </source>
</reference>
<proteinExistence type="predicted"/>
<accession>A0AAN8JAU2</accession>
<protein>
    <recommendedName>
        <fullName evidence="3">Methyltransferase-like protein 22</fullName>
    </recommendedName>
</protein>
<dbReference type="Pfam" id="PF10294">
    <property type="entry name" value="Methyltransf_16"/>
    <property type="match status" value="1"/>
</dbReference>
<keyword evidence="2" id="KW-1185">Reference proteome</keyword>
<dbReference type="Proteomes" id="UP001347796">
    <property type="component" value="Unassembled WGS sequence"/>
</dbReference>